<dbReference type="PANTHER" id="PTHR30461:SF2">
    <property type="entry name" value="SERINE RECOMBINASE PINE-RELATED"/>
    <property type="match status" value="1"/>
</dbReference>
<name>A0A165MGP9_PELLU</name>
<evidence type="ECO:0000313" key="10">
    <source>
        <dbReference type="EMBL" id="KZK75227.1"/>
    </source>
</evidence>
<dbReference type="InterPro" id="IPR006119">
    <property type="entry name" value="Resolv_N"/>
</dbReference>
<dbReference type="InterPro" id="IPR006118">
    <property type="entry name" value="Recombinase_CS"/>
</dbReference>
<feature type="compositionally biased region" description="Basic residues" evidence="8">
    <location>
        <begin position="136"/>
        <end position="145"/>
    </location>
</feature>
<evidence type="ECO:0000256" key="4">
    <source>
        <dbReference type="ARBA" id="ARBA00023125"/>
    </source>
</evidence>
<evidence type="ECO:0000256" key="7">
    <source>
        <dbReference type="PROSITE-ProRule" id="PRU10137"/>
    </source>
</evidence>
<evidence type="ECO:0000256" key="5">
    <source>
        <dbReference type="ARBA" id="ARBA00023172"/>
    </source>
</evidence>
<evidence type="ECO:0000313" key="11">
    <source>
        <dbReference type="Proteomes" id="UP000076481"/>
    </source>
</evidence>
<feature type="active site" description="O-(5'-phospho-DNA)-serine intermediate" evidence="6 7">
    <location>
        <position position="12"/>
    </location>
</feature>
<dbReference type="PROSITE" id="PS51736">
    <property type="entry name" value="RECOMBINASES_3"/>
    <property type="match status" value="1"/>
</dbReference>
<feature type="domain" description="Resolvase/invertase-type recombinase catalytic" evidence="9">
    <location>
        <begin position="4"/>
        <end position="140"/>
    </location>
</feature>
<evidence type="ECO:0000259" key="9">
    <source>
        <dbReference type="PROSITE" id="PS51736"/>
    </source>
</evidence>
<organism evidence="10 11">
    <name type="scientific">Pelodictyon luteolum</name>
    <dbReference type="NCBI Taxonomy" id="1100"/>
    <lineage>
        <taxon>Bacteria</taxon>
        <taxon>Pseudomonadati</taxon>
        <taxon>Chlorobiota</taxon>
        <taxon>Chlorobiia</taxon>
        <taxon>Chlorobiales</taxon>
        <taxon>Chlorobiaceae</taxon>
        <taxon>Chlorobium/Pelodictyon group</taxon>
        <taxon>Pelodictyon</taxon>
    </lineage>
</organism>
<gene>
    <name evidence="10" type="ORF">A3K90_04185</name>
</gene>
<keyword evidence="2" id="KW-0229">DNA integration</keyword>
<accession>A0A165MGP9</accession>
<evidence type="ECO:0000256" key="2">
    <source>
        <dbReference type="ARBA" id="ARBA00022908"/>
    </source>
</evidence>
<dbReference type="CDD" id="cd03768">
    <property type="entry name" value="SR_ResInv"/>
    <property type="match status" value="1"/>
</dbReference>
<dbReference type="InterPro" id="IPR036162">
    <property type="entry name" value="Resolvase-like_N_sf"/>
</dbReference>
<comment type="caution">
    <text evidence="10">The sequence shown here is derived from an EMBL/GenBank/DDBJ whole genome shotgun (WGS) entry which is preliminary data.</text>
</comment>
<dbReference type="GO" id="GO:0000150">
    <property type="term" value="F:DNA strand exchange activity"/>
    <property type="evidence" value="ECO:0007669"/>
    <property type="project" value="UniProtKB-KW"/>
</dbReference>
<dbReference type="Gene3D" id="3.40.50.1390">
    <property type="entry name" value="Resolvase, N-terminal catalytic domain"/>
    <property type="match status" value="1"/>
</dbReference>
<dbReference type="PANTHER" id="PTHR30461">
    <property type="entry name" value="DNA-INVERTASE FROM LAMBDOID PROPHAGE"/>
    <property type="match status" value="1"/>
</dbReference>
<sequence length="164" mass="17930">MAVRLIGYARVSTSGQELNLQLDALKHAGISDKLIFIDKVSGTKTDRPGLAACMTELQAGDTLIIWRLDRLGRSLKHLIEIVDELKGRGVGFRSISDGGIDTTTASSEMVFNIFATLAQFERRLIQERTQAGLKAARARGKKGGRPKISPNDSKADSLFWSTAR</sequence>
<evidence type="ECO:0000256" key="3">
    <source>
        <dbReference type="ARBA" id="ARBA00023100"/>
    </source>
</evidence>
<dbReference type="InterPro" id="IPR050639">
    <property type="entry name" value="SSR_resolvase"/>
</dbReference>
<evidence type="ECO:0000256" key="8">
    <source>
        <dbReference type="SAM" id="MobiDB-lite"/>
    </source>
</evidence>
<dbReference type="RefSeq" id="WP_131359077.1">
    <property type="nucleotide sequence ID" value="NZ_LVWG01000004.1"/>
</dbReference>
<comment type="similarity">
    <text evidence="1">Belongs to the site-specific recombinase resolvase family.</text>
</comment>
<proteinExistence type="inferred from homology"/>
<reference evidence="10 11" key="1">
    <citation type="submission" date="2016-03" db="EMBL/GenBank/DDBJ databases">
        <title>Speciation and ecological success in dimly lit waters: horizontal gene transfer in a green sulfur bacteria bloom unveiled by metagenomic assembly.</title>
        <authorList>
            <person name="Llorens-Mares T."/>
            <person name="Liu Z."/>
            <person name="Allen L.Z."/>
            <person name="Rusch D.B."/>
            <person name="Craig M.T."/>
            <person name="Dupont C.L."/>
            <person name="Bryant D.A."/>
            <person name="Casamayor E.O."/>
        </authorList>
    </citation>
    <scope>NUCLEOTIDE SEQUENCE [LARGE SCALE GENOMIC DNA]</scope>
    <source>
        <strain evidence="10">CIII</strain>
    </source>
</reference>
<protein>
    <submittedName>
        <fullName evidence="10">Invertase</fullName>
    </submittedName>
</protein>
<feature type="region of interest" description="Disordered" evidence="8">
    <location>
        <begin position="135"/>
        <end position="164"/>
    </location>
</feature>
<keyword evidence="4" id="KW-0238">DNA-binding</keyword>
<dbReference type="EMBL" id="LVWG01000004">
    <property type="protein sequence ID" value="KZK75227.1"/>
    <property type="molecule type" value="Genomic_DNA"/>
</dbReference>
<keyword evidence="5" id="KW-0233">DNA recombination</keyword>
<dbReference type="GO" id="GO:0015074">
    <property type="term" value="P:DNA integration"/>
    <property type="evidence" value="ECO:0007669"/>
    <property type="project" value="UniProtKB-KW"/>
</dbReference>
<dbReference type="SMART" id="SM00857">
    <property type="entry name" value="Resolvase"/>
    <property type="match status" value="1"/>
</dbReference>
<dbReference type="Proteomes" id="UP000076481">
    <property type="component" value="Unassembled WGS sequence"/>
</dbReference>
<dbReference type="PROSITE" id="PS00398">
    <property type="entry name" value="RECOMBINASES_2"/>
    <property type="match status" value="1"/>
</dbReference>
<dbReference type="AlphaFoldDB" id="A0A165MGP9"/>
<evidence type="ECO:0000256" key="1">
    <source>
        <dbReference type="ARBA" id="ARBA00009913"/>
    </source>
</evidence>
<dbReference type="Pfam" id="PF00239">
    <property type="entry name" value="Resolvase"/>
    <property type="match status" value="1"/>
</dbReference>
<dbReference type="PROSITE" id="PS00397">
    <property type="entry name" value="RECOMBINASES_1"/>
    <property type="match status" value="1"/>
</dbReference>
<dbReference type="SUPFAM" id="SSF53041">
    <property type="entry name" value="Resolvase-like"/>
    <property type="match status" value="1"/>
</dbReference>
<dbReference type="GO" id="GO:0003677">
    <property type="term" value="F:DNA binding"/>
    <property type="evidence" value="ECO:0007669"/>
    <property type="project" value="UniProtKB-KW"/>
</dbReference>
<keyword evidence="3" id="KW-0230">DNA invertase</keyword>
<evidence type="ECO:0000256" key="6">
    <source>
        <dbReference type="PIRSR" id="PIRSR606118-50"/>
    </source>
</evidence>
<dbReference type="FunFam" id="3.40.50.1390:FF:000001">
    <property type="entry name" value="DNA recombinase"/>
    <property type="match status" value="1"/>
</dbReference>